<dbReference type="EMBL" id="BARS01014611">
    <property type="protein sequence ID" value="GAF95191.1"/>
    <property type="molecule type" value="Genomic_DNA"/>
</dbReference>
<proteinExistence type="predicted"/>
<sequence>DLIWIKARLLAHHPWELGHVYAPAPDKVH</sequence>
<dbReference type="AlphaFoldDB" id="X0U787"/>
<reference evidence="1" key="1">
    <citation type="journal article" date="2014" name="Front. Microbiol.">
        <title>High frequency of phylogenetically diverse reductive dehalogenase-homologous genes in deep subseafloor sedimentary metagenomes.</title>
        <authorList>
            <person name="Kawai M."/>
            <person name="Futagami T."/>
            <person name="Toyoda A."/>
            <person name="Takaki Y."/>
            <person name="Nishi S."/>
            <person name="Hori S."/>
            <person name="Arai W."/>
            <person name="Tsubouchi T."/>
            <person name="Morono Y."/>
            <person name="Uchiyama I."/>
            <person name="Ito T."/>
            <person name="Fujiyama A."/>
            <person name="Inagaki F."/>
            <person name="Takami H."/>
        </authorList>
    </citation>
    <scope>NUCLEOTIDE SEQUENCE</scope>
    <source>
        <strain evidence="1">Expedition CK06-06</strain>
    </source>
</reference>
<protein>
    <submittedName>
        <fullName evidence="1">Uncharacterized protein</fullName>
    </submittedName>
</protein>
<name>X0U787_9ZZZZ</name>
<comment type="caution">
    <text evidence="1">The sequence shown here is derived from an EMBL/GenBank/DDBJ whole genome shotgun (WGS) entry which is preliminary data.</text>
</comment>
<organism evidence="1">
    <name type="scientific">marine sediment metagenome</name>
    <dbReference type="NCBI Taxonomy" id="412755"/>
    <lineage>
        <taxon>unclassified sequences</taxon>
        <taxon>metagenomes</taxon>
        <taxon>ecological metagenomes</taxon>
    </lineage>
</organism>
<accession>X0U787</accession>
<feature type="non-terminal residue" evidence="1">
    <location>
        <position position="1"/>
    </location>
</feature>
<evidence type="ECO:0000313" key="1">
    <source>
        <dbReference type="EMBL" id="GAF95191.1"/>
    </source>
</evidence>
<gene>
    <name evidence="1" type="ORF">S01H1_24488</name>
</gene>